<organism evidence="1 2">
    <name type="scientific">Scutellospora calospora</name>
    <dbReference type="NCBI Taxonomy" id="85575"/>
    <lineage>
        <taxon>Eukaryota</taxon>
        <taxon>Fungi</taxon>
        <taxon>Fungi incertae sedis</taxon>
        <taxon>Mucoromycota</taxon>
        <taxon>Glomeromycotina</taxon>
        <taxon>Glomeromycetes</taxon>
        <taxon>Diversisporales</taxon>
        <taxon>Gigasporaceae</taxon>
        <taxon>Scutellospora</taxon>
    </lineage>
</organism>
<dbReference type="Proteomes" id="UP000789860">
    <property type="component" value="Unassembled WGS sequence"/>
</dbReference>
<name>A0ACA9NXJ8_9GLOM</name>
<protein>
    <submittedName>
        <fullName evidence="1">11579_t:CDS:1</fullName>
    </submittedName>
</protein>
<proteinExistence type="predicted"/>
<accession>A0ACA9NXJ8</accession>
<comment type="caution">
    <text evidence="1">The sequence shown here is derived from an EMBL/GenBank/DDBJ whole genome shotgun (WGS) entry which is preliminary data.</text>
</comment>
<feature type="non-terminal residue" evidence="1">
    <location>
        <position position="121"/>
    </location>
</feature>
<keyword evidence="2" id="KW-1185">Reference proteome</keyword>
<gene>
    <name evidence="1" type="ORF">SCALOS_LOCUS9654</name>
</gene>
<evidence type="ECO:0000313" key="2">
    <source>
        <dbReference type="Proteomes" id="UP000789860"/>
    </source>
</evidence>
<reference evidence="1" key="1">
    <citation type="submission" date="2021-06" db="EMBL/GenBank/DDBJ databases">
        <authorList>
            <person name="Kallberg Y."/>
            <person name="Tangrot J."/>
            <person name="Rosling A."/>
        </authorList>
    </citation>
    <scope>NUCLEOTIDE SEQUENCE</scope>
    <source>
        <strain evidence="1">AU212A</strain>
    </source>
</reference>
<dbReference type="EMBL" id="CAJVPM010031081">
    <property type="protein sequence ID" value="CAG8678807.1"/>
    <property type="molecule type" value="Genomic_DNA"/>
</dbReference>
<sequence length="121" mass="13766">SKCKKIEVIDLEDCPCINDEVLQSFAAYLSNLKKICLSYCELITDNGVVTLLQQCSKIFHIDLDHCQLLTDVVLHNISSILIDNRINYMEVEIFDCRNISIFAVRETVKKATESGVNLKLK</sequence>
<evidence type="ECO:0000313" key="1">
    <source>
        <dbReference type="EMBL" id="CAG8678807.1"/>
    </source>
</evidence>
<feature type="non-terminal residue" evidence="1">
    <location>
        <position position="1"/>
    </location>
</feature>